<organism evidence="10 11">
    <name type="scientific">Flavobacterium buctense</name>
    <dbReference type="NCBI Taxonomy" id="1648146"/>
    <lineage>
        <taxon>Bacteria</taxon>
        <taxon>Pseudomonadati</taxon>
        <taxon>Bacteroidota</taxon>
        <taxon>Flavobacteriia</taxon>
        <taxon>Flavobacteriales</taxon>
        <taxon>Flavobacteriaceae</taxon>
        <taxon>Flavobacterium</taxon>
    </lineage>
</organism>
<keyword evidence="8" id="KW-1015">Disulfide bond</keyword>
<keyword evidence="11" id="KW-1185">Reference proteome</keyword>
<dbReference type="SUPFAM" id="SSF63825">
    <property type="entry name" value="YWTD domain"/>
    <property type="match status" value="1"/>
</dbReference>
<evidence type="ECO:0000313" key="10">
    <source>
        <dbReference type="EMBL" id="MEK8178802.1"/>
    </source>
</evidence>
<protein>
    <submittedName>
        <fullName evidence="10">M43 family zinc metalloprotease</fullName>
    </submittedName>
</protein>
<evidence type="ECO:0000256" key="5">
    <source>
        <dbReference type="ARBA" id="ARBA00022801"/>
    </source>
</evidence>
<evidence type="ECO:0000256" key="6">
    <source>
        <dbReference type="ARBA" id="ARBA00022833"/>
    </source>
</evidence>
<name>A0ABU9DZS2_9FLAO</name>
<evidence type="ECO:0000313" key="11">
    <source>
        <dbReference type="Proteomes" id="UP001491349"/>
    </source>
</evidence>
<comment type="similarity">
    <text evidence="1">Belongs to the peptidase M43B family.</text>
</comment>
<keyword evidence="2" id="KW-0645">Protease</keyword>
<keyword evidence="6" id="KW-0862">Zinc</keyword>
<dbReference type="InterPro" id="IPR013783">
    <property type="entry name" value="Ig-like_fold"/>
</dbReference>
<dbReference type="Pfam" id="PF05572">
    <property type="entry name" value="Peptidase_M43"/>
    <property type="match status" value="1"/>
</dbReference>
<reference evidence="10 11" key="1">
    <citation type="submission" date="2024-04" db="EMBL/GenBank/DDBJ databases">
        <title>draft genome sequnece of Flavobacterium buctense JCM 30750.</title>
        <authorList>
            <person name="Kim D.-U."/>
        </authorList>
    </citation>
    <scope>NUCLEOTIDE SEQUENCE [LARGE SCALE GENOMIC DNA]</scope>
    <source>
        <strain evidence="10 11">JCM 30750</strain>
    </source>
</reference>
<dbReference type="Gene3D" id="3.40.390.10">
    <property type="entry name" value="Collagenase (Catalytic Domain)"/>
    <property type="match status" value="1"/>
</dbReference>
<keyword evidence="7 10" id="KW-0482">Metalloprotease</keyword>
<feature type="domain" description="PKD" evidence="9">
    <location>
        <begin position="851"/>
        <end position="893"/>
    </location>
</feature>
<evidence type="ECO:0000256" key="4">
    <source>
        <dbReference type="ARBA" id="ARBA00022729"/>
    </source>
</evidence>
<dbReference type="Gene3D" id="2.60.40.3080">
    <property type="match status" value="1"/>
</dbReference>
<dbReference type="CDD" id="cd00146">
    <property type="entry name" value="PKD"/>
    <property type="match status" value="1"/>
</dbReference>
<dbReference type="Pfam" id="PF18911">
    <property type="entry name" value="PKD_4"/>
    <property type="match status" value="1"/>
</dbReference>
<keyword evidence="3" id="KW-0479">Metal-binding</keyword>
<dbReference type="PANTHER" id="PTHR47466">
    <property type="match status" value="1"/>
</dbReference>
<dbReference type="InterPro" id="IPR026444">
    <property type="entry name" value="Secre_tail"/>
</dbReference>
<keyword evidence="4" id="KW-0732">Signal</keyword>
<dbReference type="PANTHER" id="PTHR47466:SF1">
    <property type="entry name" value="METALLOPROTEASE MEP1 (AFU_ORTHOLOGUE AFUA_1G07730)-RELATED"/>
    <property type="match status" value="1"/>
</dbReference>
<dbReference type="PROSITE" id="PS50093">
    <property type="entry name" value="PKD"/>
    <property type="match status" value="2"/>
</dbReference>
<evidence type="ECO:0000256" key="8">
    <source>
        <dbReference type="ARBA" id="ARBA00023157"/>
    </source>
</evidence>
<dbReference type="Pfam" id="PF18962">
    <property type="entry name" value="Por_Secre_tail"/>
    <property type="match status" value="1"/>
</dbReference>
<accession>A0ABU9DZS2</accession>
<evidence type="ECO:0000256" key="7">
    <source>
        <dbReference type="ARBA" id="ARBA00023049"/>
    </source>
</evidence>
<evidence type="ECO:0000256" key="3">
    <source>
        <dbReference type="ARBA" id="ARBA00022723"/>
    </source>
</evidence>
<evidence type="ECO:0000259" key="9">
    <source>
        <dbReference type="PROSITE" id="PS50093"/>
    </source>
</evidence>
<dbReference type="NCBIfam" id="TIGR04183">
    <property type="entry name" value="Por_Secre_tail"/>
    <property type="match status" value="1"/>
</dbReference>
<dbReference type="Proteomes" id="UP001491349">
    <property type="component" value="Unassembled WGS sequence"/>
</dbReference>
<dbReference type="SUPFAM" id="SSF49299">
    <property type="entry name" value="PKD domain"/>
    <property type="match status" value="2"/>
</dbReference>
<dbReference type="GO" id="GO:0008237">
    <property type="term" value="F:metallopeptidase activity"/>
    <property type="evidence" value="ECO:0007669"/>
    <property type="project" value="UniProtKB-KW"/>
</dbReference>
<dbReference type="SMART" id="SM00089">
    <property type="entry name" value="PKD"/>
    <property type="match status" value="2"/>
</dbReference>
<dbReference type="InterPro" id="IPR000601">
    <property type="entry name" value="PKD_dom"/>
</dbReference>
<dbReference type="SUPFAM" id="SSF55486">
    <property type="entry name" value="Metalloproteases ('zincins'), catalytic domain"/>
    <property type="match status" value="1"/>
</dbReference>
<evidence type="ECO:0000256" key="2">
    <source>
        <dbReference type="ARBA" id="ARBA00022670"/>
    </source>
</evidence>
<dbReference type="InterPro" id="IPR022409">
    <property type="entry name" value="PKD/Chitinase_dom"/>
</dbReference>
<feature type="domain" description="PKD" evidence="9">
    <location>
        <begin position="365"/>
        <end position="429"/>
    </location>
</feature>
<dbReference type="InterPro" id="IPR008754">
    <property type="entry name" value="Peptidase_M43"/>
</dbReference>
<proteinExistence type="inferred from homology"/>
<comment type="caution">
    <text evidence="10">The sequence shown here is derived from an EMBL/GenBank/DDBJ whole genome shotgun (WGS) entry which is preliminary data.</text>
</comment>
<dbReference type="RefSeq" id="WP_187658952.1">
    <property type="nucleotide sequence ID" value="NZ_JACTAB010000001.1"/>
</dbReference>
<evidence type="ECO:0000256" key="1">
    <source>
        <dbReference type="ARBA" id="ARBA00008721"/>
    </source>
</evidence>
<gene>
    <name evidence="10" type="ORF">WMW71_00490</name>
</gene>
<dbReference type="InterPro" id="IPR035986">
    <property type="entry name" value="PKD_dom_sf"/>
</dbReference>
<keyword evidence="5" id="KW-0378">Hydrolase</keyword>
<dbReference type="InterPro" id="IPR024079">
    <property type="entry name" value="MetalloPept_cat_dom_sf"/>
</dbReference>
<sequence>MKKLLCSLLVLVNVLCYSQSGIQSPCATAELLKNLIDTSPEAKERLDFFEENINLTTTELANKSGLSIPPAGSITIPVVVYIVHDGTALTNISDVQVNNQLTALNEYFLNTGIKFCLATKVNGTSALPTVTTSDVQNTAGIIHVNNATLSNHFSNAQQALVNTANPQITKERYLRIWVVKSIDGTNSGTLGYSMFPHVSAIFDGIVMRYDVFGNANPNMLANYNLGKILVHEVGHYLALYHTFEGGCSNSVGDCLYDGDRICDTPQVAAPNFNCVVGTNSCPETPAILDDLTNYMDYGNNNCQNHFTNGQIERMLMVLNANRNLLYSTENIIYTGTCGSTNLISATITVNDYSPCASTTTPTSFSAPPSATYSWNFGDPFATVSNPNTANTQVASHIYTSAANSPYTVTLTVTNATGDIVISTEQIYVTNCNSINNSNSYWYVDRSSGLDFTTGRAVFDPNFPSNNTANLSCNSQCDPNGNLLFYTNNFKVWNNQHVPINPTDLMLSSSSNSSYQTLIVPKPPVTGNLISEYYIFVQQPFNSSVAVSDIGFYYNMVNVNGTTATMGAMHQPITLPVSYGFDLATNGALIGSKSITAVKKCNNFDYWIIVTLKKGTDLYFVVFSLTSSGLAYNSERLIVNGASGYINDSVIEIAPNGNKLFLSHGYNSVIPSRIYDFNKAEGIVDSGYSSISLPQSTGNYGQIQGNSFSPDSNLLYISNYYNKTIYQYNINAIQINNTGKVIASSTLGPWGMQLGPDNKLYIAMANGTNNYKKLSVIHNPNVIATTDNPNSCNFTINGPGATNFVSRVGPSLPNIIDANQSTAYFEPNTSNVISRYITACNTYKFFPNVCGTSFIWTFSNTTLGTSFTTTVTNPTYNFSQNGTYMVTLKSSNNVLLGTSLPIEINSAPSPTITGSTTACLTRVNESITNNSTPLNQGDSVTWSITGGSGSITGLVNNQPSVNINWTSLPGTITLTKVNAAGCTTITTTTISAFCPTLNSPTFSKYNIKITPNPSTGLFTIDMPEFVGKINIRVFEVSGRIVLEESELMTNGHKNIDLSHCQSGMYIIEINSSEFTHAQKILKN</sequence>
<dbReference type="EMBL" id="JBBPCB010000001">
    <property type="protein sequence ID" value="MEK8178802.1"/>
    <property type="molecule type" value="Genomic_DNA"/>
</dbReference>
<dbReference type="Gene3D" id="2.60.40.10">
    <property type="entry name" value="Immunoglobulins"/>
    <property type="match status" value="1"/>
</dbReference>